<sequence length="303" mass="31580">MIVFVTGATGALGTPTVALLRGEGHTVRALARNAESAQTLRAAGVDPVPASLTDRAALRAAVDGADAVLHLATRIAPLAAARRRAAWRENDRIRVGGSRNLVDAALAAGVGVLVYPSFAPVYADGGDRWLEVGAPVAPTDILESTLVAEEEVARFTAAGGRGVVLRTAGIYGPHSAATRDVLALARRGVSGFVGPADAYQPLVWDEDAAAALRAAAVNPDVRGTFDVADDEPLTRARLATVLAEVVGRPVRRPPTWLARAALGRRMGFLLRSQRVSNRRFAAVTGWAPGVRRAADGLRTLGGT</sequence>
<protein>
    <submittedName>
        <fullName evidence="2">NAD(P)-dependent oxidoreductase</fullName>
    </submittedName>
</protein>
<dbReference type="EMBL" id="JAGSOV010000061">
    <property type="protein sequence ID" value="MCO1659019.1"/>
    <property type="molecule type" value="Genomic_DNA"/>
</dbReference>
<dbReference type="RefSeq" id="WP_252443587.1">
    <property type="nucleotide sequence ID" value="NZ_JAGSOV010000061.1"/>
</dbReference>
<comment type="caution">
    <text evidence="2">The sequence shown here is derived from an EMBL/GenBank/DDBJ whole genome shotgun (WGS) entry which is preliminary data.</text>
</comment>
<dbReference type="SUPFAM" id="SSF51735">
    <property type="entry name" value="NAD(P)-binding Rossmann-fold domains"/>
    <property type="match status" value="1"/>
</dbReference>
<dbReference type="InterPro" id="IPR001509">
    <property type="entry name" value="Epimerase_deHydtase"/>
</dbReference>
<keyword evidence="3" id="KW-1185">Reference proteome</keyword>
<dbReference type="Proteomes" id="UP001165283">
    <property type="component" value="Unassembled WGS sequence"/>
</dbReference>
<reference evidence="2" key="1">
    <citation type="submission" date="2021-04" db="EMBL/GenBank/DDBJ databases">
        <title>Pseudonocardia sp. nov., isolated from sandy soil of mangrove forest.</title>
        <authorList>
            <person name="Zan Z."/>
            <person name="Huang R."/>
            <person name="Liu W."/>
        </authorList>
    </citation>
    <scope>NUCLEOTIDE SEQUENCE</scope>
    <source>
        <strain evidence="2">S2-4</strain>
    </source>
</reference>
<dbReference type="PANTHER" id="PTHR48079:SF6">
    <property type="entry name" value="NAD(P)-BINDING DOMAIN-CONTAINING PROTEIN-RELATED"/>
    <property type="match status" value="1"/>
</dbReference>
<proteinExistence type="predicted"/>
<accession>A0ABT1A7P0</accession>
<dbReference type="InterPro" id="IPR036291">
    <property type="entry name" value="NAD(P)-bd_dom_sf"/>
</dbReference>
<dbReference type="Pfam" id="PF01370">
    <property type="entry name" value="Epimerase"/>
    <property type="match status" value="1"/>
</dbReference>
<dbReference type="InterPro" id="IPR051783">
    <property type="entry name" value="NAD(P)-dependent_oxidoreduct"/>
</dbReference>
<gene>
    <name evidence="2" type="ORF">KDL28_28515</name>
</gene>
<dbReference type="PANTHER" id="PTHR48079">
    <property type="entry name" value="PROTEIN YEEZ"/>
    <property type="match status" value="1"/>
</dbReference>
<name>A0ABT1A7P0_9PSEU</name>
<evidence type="ECO:0000259" key="1">
    <source>
        <dbReference type="Pfam" id="PF01370"/>
    </source>
</evidence>
<feature type="domain" description="NAD-dependent epimerase/dehydratase" evidence="1">
    <location>
        <begin position="3"/>
        <end position="221"/>
    </location>
</feature>
<evidence type="ECO:0000313" key="2">
    <source>
        <dbReference type="EMBL" id="MCO1659019.1"/>
    </source>
</evidence>
<evidence type="ECO:0000313" key="3">
    <source>
        <dbReference type="Proteomes" id="UP001165283"/>
    </source>
</evidence>
<dbReference type="Gene3D" id="3.40.50.720">
    <property type="entry name" value="NAD(P)-binding Rossmann-like Domain"/>
    <property type="match status" value="1"/>
</dbReference>
<organism evidence="2 3">
    <name type="scientific">Pseudonocardia humida</name>
    <dbReference type="NCBI Taxonomy" id="2800819"/>
    <lineage>
        <taxon>Bacteria</taxon>
        <taxon>Bacillati</taxon>
        <taxon>Actinomycetota</taxon>
        <taxon>Actinomycetes</taxon>
        <taxon>Pseudonocardiales</taxon>
        <taxon>Pseudonocardiaceae</taxon>
        <taxon>Pseudonocardia</taxon>
    </lineage>
</organism>